<reference evidence="1 2" key="1">
    <citation type="submission" date="2020-10" db="EMBL/GenBank/DDBJ databases">
        <authorList>
            <person name="Castelo-Branco R."/>
            <person name="Eusebio N."/>
            <person name="Adriana R."/>
            <person name="Vieira A."/>
            <person name="Brugerolle De Fraissinette N."/>
            <person name="Rezende De Castro R."/>
            <person name="Schneider M.P."/>
            <person name="Vasconcelos V."/>
            <person name="Leao P.N."/>
        </authorList>
    </citation>
    <scope>NUCLEOTIDE SEQUENCE [LARGE SCALE GENOMIC DNA]</scope>
    <source>
        <strain evidence="1 2">LEGE 06226</strain>
    </source>
</reference>
<comment type="caution">
    <text evidence="1">The sequence shown here is derived from an EMBL/GenBank/DDBJ whole genome shotgun (WGS) entry which is preliminary data.</text>
</comment>
<name>A0ABR9UJH6_9CYAN</name>
<keyword evidence="2" id="KW-1185">Reference proteome</keyword>
<sequence>MTELLRQAIAQIEKLPPDQQDAIAARFLAELQDEQKWENRFAVTTDNQWDQMAAMVRQQIAEGETVPLDNIVFEVNNECTTDDSTLLFY</sequence>
<gene>
    <name evidence="1" type="ORF">IQ236_25775</name>
</gene>
<protein>
    <submittedName>
        <fullName evidence="1">Uncharacterized protein</fullName>
    </submittedName>
</protein>
<proteinExistence type="predicted"/>
<evidence type="ECO:0000313" key="2">
    <source>
        <dbReference type="Proteomes" id="UP000640725"/>
    </source>
</evidence>
<evidence type="ECO:0000313" key="1">
    <source>
        <dbReference type="EMBL" id="MBE9146608.1"/>
    </source>
</evidence>
<dbReference type="RefSeq" id="WP_193871924.1">
    <property type="nucleotide sequence ID" value="NZ_JADEWU010000111.1"/>
</dbReference>
<dbReference type="Proteomes" id="UP000640725">
    <property type="component" value="Unassembled WGS sequence"/>
</dbReference>
<accession>A0ABR9UJH6</accession>
<organism evidence="1 2">
    <name type="scientific">Planktothrix mougeotii LEGE 06226</name>
    <dbReference type="NCBI Taxonomy" id="1828728"/>
    <lineage>
        <taxon>Bacteria</taxon>
        <taxon>Bacillati</taxon>
        <taxon>Cyanobacteriota</taxon>
        <taxon>Cyanophyceae</taxon>
        <taxon>Oscillatoriophycideae</taxon>
        <taxon>Oscillatoriales</taxon>
        <taxon>Microcoleaceae</taxon>
        <taxon>Planktothrix</taxon>
    </lineage>
</organism>
<dbReference type="EMBL" id="JADEWU010000111">
    <property type="protein sequence ID" value="MBE9146608.1"/>
    <property type="molecule type" value="Genomic_DNA"/>
</dbReference>